<gene>
    <name evidence="1" type="ORF">NDU88_002699</name>
</gene>
<dbReference type="AlphaFoldDB" id="A0AAV7RGF9"/>
<evidence type="ECO:0000313" key="2">
    <source>
        <dbReference type="Proteomes" id="UP001066276"/>
    </source>
</evidence>
<dbReference type="Proteomes" id="UP001066276">
    <property type="component" value="Chromosome 5"/>
</dbReference>
<reference evidence="1" key="1">
    <citation type="journal article" date="2022" name="bioRxiv">
        <title>Sequencing and chromosome-scale assembly of the giantPleurodeles waltlgenome.</title>
        <authorList>
            <person name="Brown T."/>
            <person name="Elewa A."/>
            <person name="Iarovenko S."/>
            <person name="Subramanian E."/>
            <person name="Araus A.J."/>
            <person name="Petzold A."/>
            <person name="Susuki M."/>
            <person name="Suzuki K.-i.T."/>
            <person name="Hayashi T."/>
            <person name="Toyoda A."/>
            <person name="Oliveira C."/>
            <person name="Osipova E."/>
            <person name="Leigh N.D."/>
            <person name="Simon A."/>
            <person name="Yun M.H."/>
        </authorList>
    </citation>
    <scope>NUCLEOTIDE SEQUENCE</scope>
    <source>
        <strain evidence="1">20211129_DDA</strain>
        <tissue evidence="1">Liver</tissue>
    </source>
</reference>
<accession>A0AAV7RGF9</accession>
<name>A0AAV7RGF9_PLEWA</name>
<comment type="caution">
    <text evidence="1">The sequence shown here is derived from an EMBL/GenBank/DDBJ whole genome shotgun (WGS) entry which is preliminary data.</text>
</comment>
<keyword evidence="2" id="KW-1185">Reference proteome</keyword>
<sequence>MRAGLLKASPARAGCRAGGCEGPRLFPEVCGRVRYYAWGLLGDSVGSRPCNALGFCGAATEEALLGPVAHRGLAV</sequence>
<evidence type="ECO:0000313" key="1">
    <source>
        <dbReference type="EMBL" id="KAJ1149900.1"/>
    </source>
</evidence>
<organism evidence="1 2">
    <name type="scientific">Pleurodeles waltl</name>
    <name type="common">Iberian ribbed newt</name>
    <dbReference type="NCBI Taxonomy" id="8319"/>
    <lineage>
        <taxon>Eukaryota</taxon>
        <taxon>Metazoa</taxon>
        <taxon>Chordata</taxon>
        <taxon>Craniata</taxon>
        <taxon>Vertebrata</taxon>
        <taxon>Euteleostomi</taxon>
        <taxon>Amphibia</taxon>
        <taxon>Batrachia</taxon>
        <taxon>Caudata</taxon>
        <taxon>Salamandroidea</taxon>
        <taxon>Salamandridae</taxon>
        <taxon>Pleurodelinae</taxon>
        <taxon>Pleurodeles</taxon>
    </lineage>
</organism>
<dbReference type="EMBL" id="JANPWB010000009">
    <property type="protein sequence ID" value="KAJ1149900.1"/>
    <property type="molecule type" value="Genomic_DNA"/>
</dbReference>
<proteinExistence type="predicted"/>
<protein>
    <submittedName>
        <fullName evidence="1">Uncharacterized protein</fullName>
    </submittedName>
</protein>